<comment type="cofactor">
    <cofactor evidence="2">
        <name>Mg(2+)</name>
        <dbReference type="ChEBI" id="CHEBI:18420"/>
    </cofactor>
</comment>
<evidence type="ECO:0000256" key="2">
    <source>
        <dbReference type="ARBA" id="ARBA00001946"/>
    </source>
</evidence>
<evidence type="ECO:0000256" key="9">
    <source>
        <dbReference type="ARBA" id="ARBA00023239"/>
    </source>
</evidence>
<name>A0A8T1U0K0_9STRA</name>
<dbReference type="GO" id="GO:0046872">
    <property type="term" value="F:metal ion binding"/>
    <property type="evidence" value="ECO:0007669"/>
    <property type="project" value="UniProtKB-KW"/>
</dbReference>
<dbReference type="Pfam" id="PF00925">
    <property type="entry name" value="GTP_cyclohydro2"/>
    <property type="match status" value="1"/>
</dbReference>
<dbReference type="Pfam" id="PF00926">
    <property type="entry name" value="DHBP_synthase"/>
    <property type="match status" value="2"/>
</dbReference>
<comment type="pathway">
    <text evidence="3">Cofactor biosynthesis; riboflavin biosynthesis; 2-hydroxy-3-oxobutyl phosphate from D-ribulose 5-phosphate: step 1/1.</text>
</comment>
<dbReference type="EMBL" id="JAENGZ010000975">
    <property type="protein sequence ID" value="KAG6951808.1"/>
    <property type="molecule type" value="Genomic_DNA"/>
</dbReference>
<evidence type="ECO:0000256" key="7">
    <source>
        <dbReference type="ARBA" id="ARBA00022842"/>
    </source>
</evidence>
<dbReference type="GO" id="GO:0008686">
    <property type="term" value="F:3,4-dihydroxy-2-butanone-4-phosphate synthase activity"/>
    <property type="evidence" value="ECO:0007669"/>
    <property type="project" value="UniProtKB-EC"/>
</dbReference>
<evidence type="ECO:0000256" key="4">
    <source>
        <dbReference type="ARBA" id="ARBA00012153"/>
    </source>
</evidence>
<dbReference type="InterPro" id="IPR032677">
    <property type="entry name" value="GTP_cyclohydro_II"/>
</dbReference>
<dbReference type="PANTHER" id="PTHR21327">
    <property type="entry name" value="GTP CYCLOHYDROLASE II-RELATED"/>
    <property type="match status" value="1"/>
</dbReference>
<comment type="caution">
    <text evidence="12">The sequence shown here is derived from an EMBL/GenBank/DDBJ whole genome shotgun (WGS) entry which is preliminary data.</text>
</comment>
<dbReference type="OrthoDB" id="60371at2759"/>
<evidence type="ECO:0000313" key="12">
    <source>
        <dbReference type="EMBL" id="KAG6951808.1"/>
    </source>
</evidence>
<dbReference type="FunFam" id="3.90.870.10:FF:000001">
    <property type="entry name" value="Riboflavin biosynthesis protein RibBA"/>
    <property type="match status" value="1"/>
</dbReference>
<evidence type="ECO:0000256" key="5">
    <source>
        <dbReference type="ARBA" id="ARBA00022619"/>
    </source>
</evidence>
<evidence type="ECO:0000256" key="6">
    <source>
        <dbReference type="ARBA" id="ARBA00022723"/>
    </source>
</evidence>
<evidence type="ECO:0000256" key="1">
    <source>
        <dbReference type="ARBA" id="ARBA00001936"/>
    </source>
</evidence>
<dbReference type="InterPro" id="IPR000422">
    <property type="entry name" value="DHBP_synthase_RibB"/>
</dbReference>
<evidence type="ECO:0000256" key="8">
    <source>
        <dbReference type="ARBA" id="ARBA00023211"/>
    </source>
</evidence>
<keyword evidence="7" id="KW-0460">Magnesium</keyword>
<feature type="domain" description="GTP cyclohydrolase II" evidence="11">
    <location>
        <begin position="594"/>
        <end position="723"/>
    </location>
</feature>
<proteinExistence type="inferred from homology"/>
<organism evidence="12 13">
    <name type="scientific">Phytophthora cactorum</name>
    <dbReference type="NCBI Taxonomy" id="29920"/>
    <lineage>
        <taxon>Eukaryota</taxon>
        <taxon>Sar</taxon>
        <taxon>Stramenopiles</taxon>
        <taxon>Oomycota</taxon>
        <taxon>Peronosporomycetes</taxon>
        <taxon>Peronosporales</taxon>
        <taxon>Peronosporaceae</taxon>
        <taxon>Phytophthora</taxon>
    </lineage>
</organism>
<keyword evidence="5" id="KW-0686">Riboflavin biosynthesis</keyword>
<evidence type="ECO:0000256" key="3">
    <source>
        <dbReference type="ARBA" id="ARBA00004904"/>
    </source>
</evidence>
<keyword evidence="8" id="KW-0464">Manganese</keyword>
<dbReference type="AlphaFoldDB" id="A0A8T1U0K0"/>
<sequence>MATGTTTPATNGAKPTTTNEGTTTIEEALETIRQGGFVVVMDNEDRENEGDLIAAAEFATEERVAFMLRHSTGIVCVPALPPRLDELQLPLMVENNTEAHKCKFAITVDLKEGNSTGVSAADRSHTISALADAKTCPAAFNRPGHIFPLQAQEGGVMLQEFSRTHNLPLVTISDLIRYRARTETLVQRTEAKATKISTPFGEFSSLEYKSLVQEDQAYHAHVFGDVNGQKNVPVFLVEDGFEAGLQAQWAQMFVAKHGSDVLVYIHGSAQLLQISGELMARQSIFGMAMQVVRDLKVASVRLVTAAESSLDMNGFGIEIASSERLATSANLFRVTPDYDCNVSHPVLSPDTLVWHCYIGIFQLKSSSPTMATGTTSNGVTSAKNAGTTSIEEALDTIRKGGFVVVMDNEDRENEGDLIAAAEFATEERVAFMLRHSTGIVCVPALADRVDELQLPLMVENNTEVHKCKFTVTVDLKEGNSTGVSAADRARTIRALADPEVGPTAFNRPGHIFPLLAQNGGVMVRAGHTEAATDLARLAGVKPVGYICEMNDVNGRMLRRPQLQEFSKKFDVPLITISDLIRYRSRTETLVQRMEEQSNVTTPLGEFNSVAYKSLVQENQTYHALVYGDVAGKDVPVFLVEDGFDASLQAQWAQKFVATHGYGALIYLHGSEQLLQISGELMARQSIFGMAMQIARDLKVGSVRLLSTTEASFDPHGFGVEISGTEHLPTSA</sequence>
<accession>A0A8T1U0K0</accession>
<dbReference type="Proteomes" id="UP000688947">
    <property type="component" value="Unassembled WGS sequence"/>
</dbReference>
<dbReference type="HAMAP" id="MF_00180">
    <property type="entry name" value="RibB"/>
    <property type="match status" value="1"/>
</dbReference>
<dbReference type="GO" id="GO:0009231">
    <property type="term" value="P:riboflavin biosynthetic process"/>
    <property type="evidence" value="ECO:0007669"/>
    <property type="project" value="UniProtKB-KW"/>
</dbReference>
<keyword evidence="6" id="KW-0479">Metal-binding</keyword>
<dbReference type="VEuPathDB" id="FungiDB:PC110_g19325"/>
<dbReference type="PANTHER" id="PTHR21327:SF18">
    <property type="entry name" value="3,4-DIHYDROXY-2-BUTANONE 4-PHOSPHATE SYNTHASE"/>
    <property type="match status" value="1"/>
</dbReference>
<gene>
    <name evidence="12" type="ORF">JG687_00013370</name>
</gene>
<evidence type="ECO:0000256" key="10">
    <source>
        <dbReference type="SAM" id="MobiDB-lite"/>
    </source>
</evidence>
<dbReference type="EC" id="4.1.99.12" evidence="4"/>
<comment type="cofactor">
    <cofactor evidence="1">
        <name>Mn(2+)</name>
        <dbReference type="ChEBI" id="CHEBI:29035"/>
    </cofactor>
</comment>
<dbReference type="NCBIfam" id="TIGR00506">
    <property type="entry name" value="ribB"/>
    <property type="match status" value="1"/>
</dbReference>
<dbReference type="GO" id="GO:0005829">
    <property type="term" value="C:cytosol"/>
    <property type="evidence" value="ECO:0007669"/>
    <property type="project" value="TreeGrafter"/>
</dbReference>
<dbReference type="VEuPathDB" id="FungiDB:PC110_g19326"/>
<evidence type="ECO:0000313" key="13">
    <source>
        <dbReference type="Proteomes" id="UP000688947"/>
    </source>
</evidence>
<protein>
    <recommendedName>
        <fullName evidence="4">3,4-dihydroxy-2-butanone-4-phosphate synthase</fullName>
        <ecNumber evidence="4">4.1.99.12</ecNumber>
    </recommendedName>
</protein>
<keyword evidence="9" id="KW-0456">Lyase</keyword>
<feature type="region of interest" description="Disordered" evidence="10">
    <location>
        <begin position="1"/>
        <end position="22"/>
    </location>
</feature>
<reference evidence="12" key="1">
    <citation type="submission" date="2021-01" db="EMBL/GenBank/DDBJ databases">
        <title>Phytophthora aleatoria, a newly-described species from Pinus radiata is distinct from Phytophthora cactorum isolates based on comparative genomics.</title>
        <authorList>
            <person name="Mcdougal R."/>
            <person name="Panda P."/>
            <person name="Williams N."/>
            <person name="Studholme D.J."/>
        </authorList>
    </citation>
    <scope>NUCLEOTIDE SEQUENCE</scope>
    <source>
        <strain evidence="12">NZFS 3830</strain>
    </source>
</reference>
<evidence type="ECO:0000259" key="11">
    <source>
        <dbReference type="Pfam" id="PF00925"/>
    </source>
</evidence>